<organism evidence="4 5">
    <name type="scientific">Baekduia soli</name>
    <dbReference type="NCBI Taxonomy" id="496014"/>
    <lineage>
        <taxon>Bacteria</taxon>
        <taxon>Bacillati</taxon>
        <taxon>Actinomycetota</taxon>
        <taxon>Thermoleophilia</taxon>
        <taxon>Solirubrobacterales</taxon>
        <taxon>Baekduiaceae</taxon>
        <taxon>Baekduia</taxon>
    </lineage>
</organism>
<evidence type="ECO:0000259" key="3">
    <source>
        <dbReference type="Pfam" id="PF01575"/>
    </source>
</evidence>
<reference evidence="4 5" key="1">
    <citation type="journal article" date="2018" name="J. Microbiol.">
        <title>Baekduia soli gen. nov., sp. nov., a novel bacterium isolated from the soil of Baekdu Mountain and proposal of a novel family name, Baekduiaceae fam. nov.</title>
        <authorList>
            <person name="An D.S."/>
            <person name="Siddiqi M.Z."/>
            <person name="Kim K.H."/>
            <person name="Yu H.S."/>
            <person name="Im W.T."/>
        </authorList>
    </citation>
    <scope>NUCLEOTIDE SEQUENCE [LARGE SCALE GENOMIC DNA]</scope>
    <source>
        <strain evidence="4 5">BR7-21</strain>
    </source>
</reference>
<evidence type="ECO:0000313" key="5">
    <source>
        <dbReference type="Proteomes" id="UP000321805"/>
    </source>
</evidence>
<dbReference type="RefSeq" id="WP_146919341.1">
    <property type="nucleotide sequence ID" value="NZ_CP042430.1"/>
</dbReference>
<comment type="similarity">
    <text evidence="1">Belongs to the enoyl-CoA hydratase/isomerase family.</text>
</comment>
<dbReference type="PANTHER" id="PTHR43664:SF1">
    <property type="entry name" value="BETA-METHYLMALYL-COA DEHYDRATASE"/>
    <property type="match status" value="1"/>
</dbReference>
<dbReference type="CDD" id="cd03451">
    <property type="entry name" value="FkbR2"/>
    <property type="match status" value="1"/>
</dbReference>
<accession>A0A5B8U5H7</accession>
<feature type="region of interest" description="Disordered" evidence="2">
    <location>
        <begin position="167"/>
        <end position="186"/>
    </location>
</feature>
<dbReference type="AlphaFoldDB" id="A0A5B8U5H7"/>
<protein>
    <submittedName>
        <fullName evidence="4">MaoC family dehydratase</fullName>
    </submittedName>
</protein>
<dbReference type="InterPro" id="IPR002539">
    <property type="entry name" value="MaoC-like_dom"/>
</dbReference>
<evidence type="ECO:0000313" key="4">
    <source>
        <dbReference type="EMBL" id="QEC48135.1"/>
    </source>
</evidence>
<dbReference type="Gene3D" id="3.10.129.10">
    <property type="entry name" value="Hotdog Thioesterase"/>
    <property type="match status" value="1"/>
</dbReference>
<dbReference type="EMBL" id="CP042430">
    <property type="protein sequence ID" value="QEC48135.1"/>
    <property type="molecule type" value="Genomic_DNA"/>
</dbReference>
<dbReference type="OrthoDB" id="9796589at2"/>
<dbReference type="SUPFAM" id="SSF54637">
    <property type="entry name" value="Thioesterase/thiol ester dehydrase-isomerase"/>
    <property type="match status" value="1"/>
</dbReference>
<dbReference type="KEGG" id="bsol:FSW04_11525"/>
<evidence type="ECO:0000256" key="1">
    <source>
        <dbReference type="ARBA" id="ARBA00005254"/>
    </source>
</evidence>
<dbReference type="PANTHER" id="PTHR43664">
    <property type="entry name" value="MONOAMINE OXIDASE-RELATED"/>
    <property type="match status" value="1"/>
</dbReference>
<keyword evidence="5" id="KW-1185">Reference proteome</keyword>
<evidence type="ECO:0000256" key="2">
    <source>
        <dbReference type="SAM" id="MobiDB-lite"/>
    </source>
</evidence>
<gene>
    <name evidence="4" type="ORF">FSW04_11525</name>
</gene>
<dbReference type="Pfam" id="PF01575">
    <property type="entry name" value="MaoC_dehydratas"/>
    <property type="match status" value="1"/>
</dbReference>
<dbReference type="InterPro" id="IPR029069">
    <property type="entry name" value="HotDog_dom_sf"/>
</dbReference>
<name>A0A5B8U5H7_9ACTN</name>
<dbReference type="Proteomes" id="UP000321805">
    <property type="component" value="Chromosome"/>
</dbReference>
<sequence>MADTGFTTDQREREASGAHAYGRYLEEFEEGDVYKHWPAKTITEGDHHLFCLLTMNHHPLHLNDVYAGKSQQGQNVVVGPMVYSLALGMSVSDVSGKAIANLSTAELSHPAPVFHGDTLFVESEVLEKRESKTKPDRGTVKVHTRVYNQDGVLVAEFKRLVLVPRRTPGDGAAAADDEPGHTASGD</sequence>
<proteinExistence type="inferred from homology"/>
<dbReference type="InterPro" id="IPR052342">
    <property type="entry name" value="MCH/BMMD"/>
</dbReference>
<feature type="domain" description="MaoC-like" evidence="3">
    <location>
        <begin position="31"/>
        <end position="142"/>
    </location>
</feature>